<dbReference type="InterPro" id="IPR003403">
    <property type="entry name" value="IE68"/>
</dbReference>
<gene>
    <name evidence="4" type="primary">US1_1</name>
</gene>
<evidence type="ECO:0000256" key="2">
    <source>
        <dbReference type="ARBA" id="ARBA00022518"/>
    </source>
</evidence>
<dbReference type="Pfam" id="PF02479">
    <property type="entry name" value="Herpes_IE68"/>
    <property type="match status" value="1"/>
</dbReference>
<organism evidence="4 5">
    <name type="scientific">anatid alphaherpesvirus 1</name>
    <dbReference type="NCBI Taxonomy" id="104388"/>
    <lineage>
        <taxon>Viruses</taxon>
        <taxon>Duplodnaviria</taxon>
        <taxon>Heunggongvirae</taxon>
        <taxon>Peploviricota</taxon>
        <taxon>Herviviricetes</taxon>
        <taxon>Herpesvirales</taxon>
        <taxon>Orthoherpesviridae</taxon>
        <taxon>Alphaherpesvirinae</taxon>
        <taxon>Mardivirus</taxon>
        <taxon>Mardivirus anatidalpha1</taxon>
    </lineage>
</organism>
<evidence type="ECO:0000256" key="3">
    <source>
        <dbReference type="SAM" id="MobiDB-lite"/>
    </source>
</evidence>
<evidence type="ECO:0000313" key="5">
    <source>
        <dbReference type="Proteomes" id="UP000114267"/>
    </source>
</evidence>
<feature type="compositionally biased region" description="Polar residues" evidence="3">
    <location>
        <begin position="24"/>
        <end position="47"/>
    </location>
</feature>
<name>U3N273_9ALPH</name>
<feature type="compositionally biased region" description="Low complexity" evidence="3">
    <location>
        <begin position="256"/>
        <end position="269"/>
    </location>
</feature>
<feature type="compositionally biased region" description="Basic and acidic residues" evidence="3">
    <location>
        <begin position="50"/>
        <end position="59"/>
    </location>
</feature>
<evidence type="ECO:0000313" key="4">
    <source>
        <dbReference type="EMBL" id="AGW24866.1"/>
    </source>
</evidence>
<comment type="similarity">
    <text evidence="1">Belongs to the herpesviridae ICP22 family.</text>
</comment>
<evidence type="ECO:0000256" key="1">
    <source>
        <dbReference type="ARBA" id="ARBA00007003"/>
    </source>
</evidence>
<dbReference type="GO" id="GO:0010468">
    <property type="term" value="P:regulation of gene expression"/>
    <property type="evidence" value="ECO:0007669"/>
    <property type="project" value="InterPro"/>
</dbReference>
<feature type="region of interest" description="Disordered" evidence="3">
    <location>
        <begin position="24"/>
        <end position="76"/>
    </location>
</feature>
<proteinExistence type="inferred from homology"/>
<dbReference type="Proteomes" id="UP000114267">
    <property type="component" value="Segment"/>
</dbReference>
<reference evidence="4 5" key="1">
    <citation type="submission" date="2013-06" db="EMBL/GenBank/DDBJ databases">
        <authorList>
            <person name="Zou Z."/>
            <person name="Hu Y."/>
        </authorList>
    </citation>
    <scope>NUCLEOTIDE SEQUENCE [LARGE SCALE GENOMIC DNA]</scope>
    <source>
        <strain evidence="4">C-KCE</strain>
    </source>
</reference>
<keyword evidence="2" id="KW-0244">Early protein</keyword>
<feature type="compositionally biased region" description="Acidic residues" evidence="3">
    <location>
        <begin position="272"/>
        <end position="288"/>
    </location>
</feature>
<dbReference type="EMBL" id="KF263690">
    <property type="protein sequence ID" value="AGW24866.1"/>
    <property type="molecule type" value="Genomic_DNA"/>
</dbReference>
<feature type="region of interest" description="Disordered" evidence="3">
    <location>
        <begin position="246"/>
        <end position="326"/>
    </location>
</feature>
<protein>
    <submittedName>
        <fullName evidence="4">US1_1</fullName>
    </submittedName>
</protein>
<accession>U3N273</accession>
<sequence length="342" mass="37377">MATASRRPSGQACEQTVTVSYVQGLSNSPSTSTALWSSPPATLTKPSIESPRRQLDPRTVKPRQQMSPAGGDGMWDLHKSITVDHKEYGPPVPPDEARSGMDPKMGPGAFCASPWLPDATRLGDDVNLVFKAIIRASGSTGRYCRAFRRSLLEFYLIGRYGPRLPREGWEATLQLSPNQSGPLRAVLREADGRIVNNTGYMEGPFGPTEAPYGAECEVDGGCYSDDERSECESDLSEGDMNFVLSSDTESERGYDSDASVRSVTSSSHSNCDDVDYDPLGDLDSEEEMTSSVSTSDSESEVIEVIGTKRKRPTTRSMSAPRGYHKTPQELINLSRYMLQSAY</sequence>